<organism evidence="2 3">
    <name type="scientific">Aporhodopirellula aestuarii</name>
    <dbReference type="NCBI Taxonomy" id="2950107"/>
    <lineage>
        <taxon>Bacteria</taxon>
        <taxon>Pseudomonadati</taxon>
        <taxon>Planctomycetota</taxon>
        <taxon>Planctomycetia</taxon>
        <taxon>Pirellulales</taxon>
        <taxon>Pirellulaceae</taxon>
        <taxon>Aporhodopirellula</taxon>
    </lineage>
</organism>
<proteinExistence type="predicted"/>
<evidence type="ECO:0000313" key="2">
    <source>
        <dbReference type="EMBL" id="MCM2372350.1"/>
    </source>
</evidence>
<feature type="transmembrane region" description="Helical" evidence="1">
    <location>
        <begin position="21"/>
        <end position="44"/>
    </location>
</feature>
<accession>A0ABT0U5Z6</accession>
<dbReference type="EMBL" id="JAMQBK010000044">
    <property type="protein sequence ID" value="MCM2372350.1"/>
    <property type="molecule type" value="Genomic_DNA"/>
</dbReference>
<keyword evidence="1" id="KW-0472">Membrane</keyword>
<evidence type="ECO:0000256" key="1">
    <source>
        <dbReference type="SAM" id="Phobius"/>
    </source>
</evidence>
<protein>
    <submittedName>
        <fullName evidence="2">Uncharacterized protein</fullName>
    </submittedName>
</protein>
<evidence type="ECO:0000313" key="3">
    <source>
        <dbReference type="Proteomes" id="UP001202961"/>
    </source>
</evidence>
<keyword evidence="1" id="KW-1133">Transmembrane helix</keyword>
<name>A0ABT0U5Z6_9BACT</name>
<reference evidence="2 3" key="1">
    <citation type="journal article" date="2022" name="Syst. Appl. Microbiol.">
        <title>Rhodopirellula aestuarii sp. nov., a novel member of the genus Rhodopirellula isolated from brackish sediments collected in the Tagus River estuary, Portugal.</title>
        <authorList>
            <person name="Vitorino I.R."/>
            <person name="Klimek D."/>
            <person name="Calusinska M."/>
            <person name="Lobo-da-Cunha A."/>
            <person name="Vasconcelos V."/>
            <person name="Lage O.M."/>
        </authorList>
    </citation>
    <scope>NUCLEOTIDE SEQUENCE [LARGE SCALE GENOMIC DNA]</scope>
    <source>
        <strain evidence="2 3">ICT_H3.1</strain>
    </source>
</reference>
<dbReference type="Proteomes" id="UP001202961">
    <property type="component" value="Unassembled WGS sequence"/>
</dbReference>
<gene>
    <name evidence="2" type="ORF">NB063_17215</name>
</gene>
<sequence>MKLEKHELADLAKRSDQRAFPPSHAVLVGGVLGFATVILLAVVIPHL</sequence>
<keyword evidence="1" id="KW-0812">Transmembrane</keyword>
<keyword evidence="3" id="KW-1185">Reference proteome</keyword>
<comment type="caution">
    <text evidence="2">The sequence shown here is derived from an EMBL/GenBank/DDBJ whole genome shotgun (WGS) entry which is preliminary data.</text>
</comment>